<evidence type="ECO:0000256" key="3">
    <source>
        <dbReference type="ARBA" id="ARBA00009731"/>
    </source>
</evidence>
<keyword evidence="14" id="KW-1185">Reference proteome</keyword>
<reference evidence="13" key="1">
    <citation type="submission" date="2021-02" db="EMBL/GenBank/DDBJ databases">
        <title>Genome sequence Cadophora malorum strain M34.</title>
        <authorList>
            <person name="Stefanovic E."/>
            <person name="Vu D."/>
            <person name="Scully C."/>
            <person name="Dijksterhuis J."/>
            <person name="Roader J."/>
            <person name="Houbraken J."/>
        </authorList>
    </citation>
    <scope>NUCLEOTIDE SEQUENCE</scope>
    <source>
        <strain evidence="13">M34</strain>
    </source>
</reference>
<dbReference type="OrthoDB" id="17098at2759"/>
<dbReference type="PANTHER" id="PTHR12154">
    <property type="entry name" value="GLYCOSYL TRANSFERASE-RELATED"/>
    <property type="match status" value="1"/>
</dbReference>
<dbReference type="GO" id="GO:0006488">
    <property type="term" value="P:dolichol-linked oligosaccharide biosynthetic process"/>
    <property type="evidence" value="ECO:0007669"/>
    <property type="project" value="InterPro"/>
</dbReference>
<dbReference type="AlphaFoldDB" id="A0A8H7WGQ4"/>
<evidence type="ECO:0000313" key="14">
    <source>
        <dbReference type="Proteomes" id="UP000664132"/>
    </source>
</evidence>
<keyword evidence="9 11" id="KW-0472">Membrane</keyword>
<comment type="function">
    <text evidence="11">Involved in protein N-glycosylation. Essential for the second step of the dolichol-linked oligosaccharide pathway. Anchors the catalytic subunit ALG13 to the ER.</text>
</comment>
<protein>
    <recommendedName>
        <fullName evidence="5 11">UDP-N-acetylglucosamine transferase subunit ALG14</fullName>
    </recommendedName>
    <alternativeName>
        <fullName evidence="10 11">Asparagine-linked glycosylation protein 14</fullName>
    </alternativeName>
</protein>
<dbReference type="Pfam" id="PF08660">
    <property type="entry name" value="Alg14"/>
    <property type="match status" value="1"/>
</dbReference>
<keyword evidence="7 11" id="KW-0256">Endoplasmic reticulum</keyword>
<keyword evidence="8 11" id="KW-1133">Transmembrane helix</keyword>
<feature type="transmembrane region" description="Helical" evidence="11">
    <location>
        <begin position="183"/>
        <end position="201"/>
    </location>
</feature>
<comment type="similarity">
    <text evidence="3 11">Belongs to the ALG14 family.</text>
</comment>
<organism evidence="13 14">
    <name type="scientific">Cadophora malorum</name>
    <dbReference type="NCBI Taxonomy" id="108018"/>
    <lineage>
        <taxon>Eukaryota</taxon>
        <taxon>Fungi</taxon>
        <taxon>Dikarya</taxon>
        <taxon>Ascomycota</taxon>
        <taxon>Pezizomycotina</taxon>
        <taxon>Leotiomycetes</taxon>
        <taxon>Helotiales</taxon>
        <taxon>Ploettnerulaceae</taxon>
        <taxon>Cadophora</taxon>
    </lineage>
</organism>
<dbReference type="PANTHER" id="PTHR12154:SF4">
    <property type="entry name" value="UDP-N-ACETYLGLUCOSAMINE TRANSFERASE SUBUNIT ALG14 HOMOLOG"/>
    <property type="match status" value="1"/>
</dbReference>
<feature type="transmembrane region" description="Helical" evidence="11">
    <location>
        <begin position="6"/>
        <end position="28"/>
    </location>
</feature>
<comment type="subcellular location">
    <subcellularLocation>
        <location evidence="1 11">Endoplasmic reticulum membrane</location>
        <topology evidence="1 11">Single-pass membrane protein</topology>
    </subcellularLocation>
    <subcellularLocation>
        <location evidence="2">Nucleus membrane</location>
        <topology evidence="2">Single-pass membrane protein</topology>
    </subcellularLocation>
</comment>
<evidence type="ECO:0000256" key="2">
    <source>
        <dbReference type="ARBA" id="ARBA00004590"/>
    </source>
</evidence>
<proteinExistence type="inferred from homology"/>
<feature type="transmembrane region" description="Helical" evidence="11">
    <location>
        <begin position="144"/>
        <end position="163"/>
    </location>
</feature>
<dbReference type="EMBL" id="JAFJYH010000020">
    <property type="protein sequence ID" value="KAG4424495.1"/>
    <property type="molecule type" value="Genomic_DNA"/>
</dbReference>
<dbReference type="GO" id="GO:0004577">
    <property type="term" value="F:N-acetylglucosaminyldiphosphodolichol N-acetylglucosaminyltransferase activity"/>
    <property type="evidence" value="ECO:0007669"/>
    <property type="project" value="TreeGrafter"/>
</dbReference>
<comment type="caution">
    <text evidence="11">Lacks conserved residue(s) required for the propagation of feature annotation.</text>
</comment>
<evidence type="ECO:0000256" key="8">
    <source>
        <dbReference type="ARBA" id="ARBA00022989"/>
    </source>
</evidence>
<evidence type="ECO:0000256" key="12">
    <source>
        <dbReference type="SAM" id="MobiDB-lite"/>
    </source>
</evidence>
<evidence type="ECO:0000256" key="1">
    <source>
        <dbReference type="ARBA" id="ARBA00004389"/>
    </source>
</evidence>
<evidence type="ECO:0000256" key="10">
    <source>
        <dbReference type="ARBA" id="ARBA00032062"/>
    </source>
</evidence>
<evidence type="ECO:0000313" key="13">
    <source>
        <dbReference type="EMBL" id="KAG4424495.1"/>
    </source>
</evidence>
<evidence type="ECO:0000256" key="9">
    <source>
        <dbReference type="ARBA" id="ARBA00023136"/>
    </source>
</evidence>
<evidence type="ECO:0000256" key="4">
    <source>
        <dbReference type="ARBA" id="ARBA00011335"/>
    </source>
</evidence>
<comment type="caution">
    <text evidence="13">The sequence shown here is derived from an EMBL/GenBank/DDBJ whole genome shotgun (WGS) entry which is preliminary data.</text>
</comment>
<dbReference type="GO" id="GO:0031965">
    <property type="term" value="C:nuclear membrane"/>
    <property type="evidence" value="ECO:0007669"/>
    <property type="project" value="UniProtKB-SubCell"/>
</dbReference>
<gene>
    <name evidence="11" type="primary">ALG14</name>
    <name evidence="13" type="ORF">IFR04_002373</name>
</gene>
<sequence length="269" mass="29963">MILSALRLLVAALLILVPTAFLRLLYILPSTSRRRSKPVRSAVSHMVVVLGSGGHTAEMMSLLRDIDPRRYTHRTYIVSSGDSFSTGKALEIEGVIQGKHKLTAQDQVGQEQEQEPTRAGEMSLETGTWDVKTVPRARKIHQPLYTTPFSSLWCFVGCLRALVETARTSKATPFEYPEVIITNGPATAVMVLLAAMFLKFVGVAPMDKMKTIYVESWARVKTLSLSGKVLLRMGICDRFLVQWEALAKRINGEGDGRRKKVEWVGFLVD</sequence>
<accession>A0A8H7WGQ4</accession>
<keyword evidence="6 11" id="KW-0812">Transmembrane</keyword>
<name>A0A8H7WGQ4_9HELO</name>
<evidence type="ECO:0000256" key="7">
    <source>
        <dbReference type="ARBA" id="ARBA00022824"/>
    </source>
</evidence>
<dbReference type="InterPro" id="IPR013969">
    <property type="entry name" value="Oligosacch_biosynth_Alg14"/>
</dbReference>
<dbReference type="Proteomes" id="UP000664132">
    <property type="component" value="Unassembled WGS sequence"/>
</dbReference>
<comment type="subunit">
    <text evidence="4 11">Heterodimer with ALG13 to form a functional enzyme.</text>
</comment>
<evidence type="ECO:0000256" key="5">
    <source>
        <dbReference type="ARBA" id="ARBA00017467"/>
    </source>
</evidence>
<feature type="region of interest" description="Disordered" evidence="12">
    <location>
        <begin position="104"/>
        <end position="124"/>
    </location>
</feature>
<dbReference type="Gene3D" id="3.40.50.2000">
    <property type="entry name" value="Glycogen Phosphorylase B"/>
    <property type="match status" value="1"/>
</dbReference>
<evidence type="ECO:0000256" key="11">
    <source>
        <dbReference type="RuleBase" id="RU362127"/>
    </source>
</evidence>
<evidence type="ECO:0000256" key="6">
    <source>
        <dbReference type="ARBA" id="ARBA00022692"/>
    </source>
</evidence>
<dbReference type="GO" id="GO:0043541">
    <property type="term" value="C:UDP-N-acetylglucosamine transferase complex"/>
    <property type="evidence" value="ECO:0007669"/>
    <property type="project" value="TreeGrafter"/>
</dbReference>